<dbReference type="InterPro" id="IPR013249">
    <property type="entry name" value="RNA_pol_sigma70_r4_t2"/>
</dbReference>
<accession>A0A428ZJ00</accession>
<evidence type="ECO:0000259" key="6">
    <source>
        <dbReference type="Pfam" id="PF04542"/>
    </source>
</evidence>
<dbReference type="Gene3D" id="1.10.1740.10">
    <property type="match status" value="1"/>
</dbReference>
<evidence type="ECO:0000313" key="9">
    <source>
        <dbReference type="EMBL" id="RSM88047.1"/>
    </source>
</evidence>
<comment type="caution">
    <text evidence="9">The sequence shown here is derived from an EMBL/GenBank/DDBJ whole genome shotgun (WGS) entry which is preliminary data.</text>
</comment>
<evidence type="ECO:0000259" key="8">
    <source>
        <dbReference type="Pfam" id="PF12680"/>
    </source>
</evidence>
<dbReference type="SUPFAM" id="SSF88659">
    <property type="entry name" value="Sigma3 and sigma4 domains of RNA polymerase sigma factors"/>
    <property type="match status" value="1"/>
</dbReference>
<dbReference type="SUPFAM" id="SSF88946">
    <property type="entry name" value="Sigma2 domain of RNA polymerase sigma factors"/>
    <property type="match status" value="1"/>
</dbReference>
<name>A0A428ZJ00_KIBAR</name>
<feature type="domain" description="SnoaL-like" evidence="8">
    <location>
        <begin position="186"/>
        <end position="277"/>
    </location>
</feature>
<dbReference type="PANTHER" id="PTHR43133">
    <property type="entry name" value="RNA POLYMERASE ECF-TYPE SIGMA FACTO"/>
    <property type="match status" value="1"/>
</dbReference>
<reference evidence="9 10" key="1">
    <citation type="submission" date="2018-05" db="EMBL/GenBank/DDBJ databases">
        <title>Evolution of GPA BGCs.</title>
        <authorList>
            <person name="Waglechner N."/>
            <person name="Wright G.D."/>
        </authorList>
    </citation>
    <scope>NUCLEOTIDE SEQUENCE [LARGE SCALE GENOMIC DNA]</scope>
    <source>
        <strain evidence="9 10">A82846</strain>
    </source>
</reference>
<evidence type="ECO:0000256" key="3">
    <source>
        <dbReference type="ARBA" id="ARBA00023015"/>
    </source>
</evidence>
<dbReference type="NCBIfam" id="TIGR02937">
    <property type="entry name" value="sigma70-ECF"/>
    <property type="match status" value="1"/>
</dbReference>
<dbReference type="InterPro" id="IPR007627">
    <property type="entry name" value="RNA_pol_sigma70_r2"/>
</dbReference>
<dbReference type="InterPro" id="IPR014305">
    <property type="entry name" value="RNA_pol_sigma-G_actinobac"/>
</dbReference>
<keyword evidence="3" id="KW-0805">Transcription regulation</keyword>
<dbReference type="SUPFAM" id="SSF54427">
    <property type="entry name" value="NTF2-like"/>
    <property type="match status" value="1"/>
</dbReference>
<sequence length="309" mass="34486">MLSAARVGDQDAFHQLVKPHLPALQVHCYRLLGSYHDAEDAMQDVLLRAWRSLDTYEDRAPLLHWLYRIATTTSLKIIRKRARQPATIAEIDYLEPYPDHLIDPAILAEQRESVSLAFVTALQLLPATQRAVLILREVLTWTAAEVANLLDTTVPAVNSMLQRARSTLRADVHKRPLTEADRTVLTQFIDAWHRRDIAGLTALLRADAELRMPPETAEFIGRDEVIGFFSTVPAEGRLETIRLVPTQANGQLAVAAFDSDKDGRWRPYGLMVFDFDGDTISGITGFPSCELASNPHCAPNTVFEGRAPA</sequence>
<dbReference type="NCBIfam" id="TIGR02960">
    <property type="entry name" value="SigX5"/>
    <property type="match status" value="1"/>
</dbReference>
<dbReference type="InterPro" id="IPR013324">
    <property type="entry name" value="RNA_pol_sigma_r3/r4-like"/>
</dbReference>
<dbReference type="Pfam" id="PF04542">
    <property type="entry name" value="Sigma70_r2"/>
    <property type="match status" value="1"/>
</dbReference>
<dbReference type="InterPro" id="IPR032710">
    <property type="entry name" value="NTF2-like_dom_sf"/>
</dbReference>
<dbReference type="Gene3D" id="1.10.10.10">
    <property type="entry name" value="Winged helix-like DNA-binding domain superfamily/Winged helix DNA-binding domain"/>
    <property type="match status" value="1"/>
</dbReference>
<dbReference type="GO" id="GO:0016987">
    <property type="term" value="F:sigma factor activity"/>
    <property type="evidence" value="ECO:0007669"/>
    <property type="project" value="UniProtKB-KW"/>
</dbReference>
<evidence type="ECO:0000313" key="10">
    <source>
        <dbReference type="Proteomes" id="UP000287547"/>
    </source>
</evidence>
<organism evidence="9 10">
    <name type="scientific">Kibdelosporangium aridum</name>
    <dbReference type="NCBI Taxonomy" id="2030"/>
    <lineage>
        <taxon>Bacteria</taxon>
        <taxon>Bacillati</taxon>
        <taxon>Actinomycetota</taxon>
        <taxon>Actinomycetes</taxon>
        <taxon>Pseudonocardiales</taxon>
        <taxon>Pseudonocardiaceae</taxon>
        <taxon>Kibdelosporangium</taxon>
    </lineage>
</organism>
<dbReference type="Pfam" id="PF08281">
    <property type="entry name" value="Sigma70_r4_2"/>
    <property type="match status" value="1"/>
</dbReference>
<dbReference type="InterPro" id="IPR039425">
    <property type="entry name" value="RNA_pol_sigma-70-like"/>
</dbReference>
<dbReference type="Gene3D" id="3.10.450.50">
    <property type="match status" value="1"/>
</dbReference>
<evidence type="ECO:0000259" key="7">
    <source>
        <dbReference type="Pfam" id="PF08281"/>
    </source>
</evidence>
<keyword evidence="4" id="KW-0731">Sigma factor</keyword>
<comment type="similarity">
    <text evidence="1">Belongs to the sigma-70 factor family. ECF subfamily.</text>
</comment>
<dbReference type="GO" id="GO:0006352">
    <property type="term" value="P:DNA-templated transcription initiation"/>
    <property type="evidence" value="ECO:0007669"/>
    <property type="project" value="InterPro"/>
</dbReference>
<gene>
    <name evidence="9" type="ORF">DMH04_09430</name>
</gene>
<dbReference type="Proteomes" id="UP000287547">
    <property type="component" value="Unassembled WGS sequence"/>
</dbReference>
<dbReference type="GO" id="GO:0003677">
    <property type="term" value="F:DNA binding"/>
    <property type="evidence" value="ECO:0007669"/>
    <property type="project" value="InterPro"/>
</dbReference>
<feature type="domain" description="RNA polymerase sigma factor 70 region 4 type 2" evidence="7">
    <location>
        <begin position="117"/>
        <end position="168"/>
    </location>
</feature>
<dbReference type="InterPro" id="IPR014284">
    <property type="entry name" value="RNA_pol_sigma-70_dom"/>
</dbReference>
<protein>
    <submittedName>
        <fullName evidence="9">RNA polymerase subunit sigma-70</fullName>
    </submittedName>
</protein>
<feature type="domain" description="RNA polymerase sigma-70 region 2" evidence="6">
    <location>
        <begin position="16"/>
        <end position="83"/>
    </location>
</feature>
<evidence type="ECO:0000256" key="5">
    <source>
        <dbReference type="ARBA" id="ARBA00023163"/>
    </source>
</evidence>
<keyword evidence="5" id="KW-0804">Transcription</keyword>
<evidence type="ECO:0000256" key="1">
    <source>
        <dbReference type="ARBA" id="ARBA00010641"/>
    </source>
</evidence>
<dbReference type="AlphaFoldDB" id="A0A428ZJ00"/>
<dbReference type="NCBIfam" id="NF006089">
    <property type="entry name" value="PRK08241.1"/>
    <property type="match status" value="1"/>
</dbReference>
<dbReference type="EMBL" id="QHKI01000005">
    <property type="protein sequence ID" value="RSM88047.1"/>
    <property type="molecule type" value="Genomic_DNA"/>
</dbReference>
<dbReference type="CDD" id="cd06171">
    <property type="entry name" value="Sigma70_r4"/>
    <property type="match status" value="1"/>
</dbReference>
<proteinExistence type="inferred from homology"/>
<dbReference type="PANTHER" id="PTHR43133:SF65">
    <property type="entry name" value="ECF RNA POLYMERASE SIGMA FACTOR SIGG"/>
    <property type="match status" value="1"/>
</dbReference>
<evidence type="ECO:0000256" key="2">
    <source>
        <dbReference type="ARBA" id="ARBA00011344"/>
    </source>
</evidence>
<dbReference type="OrthoDB" id="6689546at2"/>
<dbReference type="InterPro" id="IPR037401">
    <property type="entry name" value="SnoaL-like"/>
</dbReference>
<comment type="subunit">
    <text evidence="2">Interacts transiently with the RNA polymerase catalytic core formed by RpoA, RpoB, RpoC and RpoZ (2 alpha, 1 beta, 1 beta' and 1 omega subunit) to form the RNA polymerase holoenzyme that can initiate transcription.</text>
</comment>
<dbReference type="Pfam" id="PF12680">
    <property type="entry name" value="SnoaL_2"/>
    <property type="match status" value="1"/>
</dbReference>
<dbReference type="InterPro" id="IPR013325">
    <property type="entry name" value="RNA_pol_sigma_r2"/>
</dbReference>
<dbReference type="InterPro" id="IPR036388">
    <property type="entry name" value="WH-like_DNA-bd_sf"/>
</dbReference>
<evidence type="ECO:0000256" key="4">
    <source>
        <dbReference type="ARBA" id="ARBA00023082"/>
    </source>
</evidence>